<proteinExistence type="predicted"/>
<protein>
    <submittedName>
        <fullName evidence="1">(rape) hypothetical protein</fullName>
    </submittedName>
</protein>
<gene>
    <name evidence="1" type="ORF">DARMORV10_A03P19150.1</name>
</gene>
<accession>A0A816V5E9</accession>
<dbReference type="Proteomes" id="UP001295469">
    <property type="component" value="Chromosome A03"/>
</dbReference>
<sequence>MTREQLTEEDLAAAEALILLSQSKRQAPIHPLSSLILTPNLLESTCSLIGCSLSVQKPLKYCSTSHRNMAKIMSQELPIMCVGDCSSRDEHDSFCGCILINKSKQVQTGVPELKLPQFFSTMPNELQFVKDNPPAASYSTDYIFFHSPPLPSHQEQHGFKWVKEKDNKKFHIGSSSISSRHLCLLDPTAESWTLSLFQNANESLYCLSHVAEMNKKKIKLRKQDGKWIINKDMVSTAVSKHQTLSVSVVDFKDFLI</sequence>
<dbReference type="AlphaFoldDB" id="A0A816V5E9"/>
<evidence type="ECO:0000313" key="1">
    <source>
        <dbReference type="EMBL" id="CAF2122721.1"/>
    </source>
</evidence>
<reference evidence="1" key="1">
    <citation type="submission" date="2021-01" db="EMBL/GenBank/DDBJ databases">
        <authorList>
            <consortium name="Genoscope - CEA"/>
            <person name="William W."/>
        </authorList>
    </citation>
    <scope>NUCLEOTIDE SEQUENCE</scope>
</reference>
<organism evidence="1">
    <name type="scientific">Brassica napus</name>
    <name type="common">Rape</name>
    <dbReference type="NCBI Taxonomy" id="3708"/>
    <lineage>
        <taxon>Eukaryota</taxon>
        <taxon>Viridiplantae</taxon>
        <taxon>Streptophyta</taxon>
        <taxon>Embryophyta</taxon>
        <taxon>Tracheophyta</taxon>
        <taxon>Spermatophyta</taxon>
        <taxon>Magnoliopsida</taxon>
        <taxon>eudicotyledons</taxon>
        <taxon>Gunneridae</taxon>
        <taxon>Pentapetalae</taxon>
        <taxon>rosids</taxon>
        <taxon>malvids</taxon>
        <taxon>Brassicales</taxon>
        <taxon>Brassicaceae</taxon>
        <taxon>Brassiceae</taxon>
        <taxon>Brassica</taxon>
    </lineage>
</organism>
<dbReference type="Gramene" id="CDX84645">
    <property type="protein sequence ID" value="CDX84645"/>
    <property type="gene ID" value="GSBRNA2T00141916001"/>
</dbReference>
<name>A0A816V5E9_BRANA</name>
<dbReference type="EMBL" id="HG994357">
    <property type="protein sequence ID" value="CAF2122721.1"/>
    <property type="molecule type" value="Genomic_DNA"/>
</dbReference>